<dbReference type="InterPro" id="IPR036259">
    <property type="entry name" value="MFS_trans_sf"/>
</dbReference>
<evidence type="ECO:0000256" key="3">
    <source>
        <dbReference type="ARBA" id="ARBA00022989"/>
    </source>
</evidence>
<feature type="transmembrane region" description="Helical" evidence="6">
    <location>
        <begin position="214"/>
        <end position="236"/>
    </location>
</feature>
<dbReference type="Pfam" id="PF07690">
    <property type="entry name" value="MFS_1"/>
    <property type="match status" value="1"/>
</dbReference>
<gene>
    <name evidence="8" type="ORF">N7456_013649</name>
</gene>
<dbReference type="InterPro" id="IPR011701">
    <property type="entry name" value="MFS"/>
</dbReference>
<sequence length="616" mass="66294">MESPASKIPYWRMIFDQNAFTQDVIDHHHEGSGTDEDPYQVTWLQGDARDPMNYSTLHKCWITILVGMSTLASALTSSAYSGSLIEIIIRFKVSEEVSIVGISLFVLGFAVGPLLWAPLSELYGRRHVMNASALGLTAFTAGCAGAQNIETLLILRFFAGSMGAAPFAVSGGVIADTFDIKTRGLASGLYCAAPFLGPCLGPFVGGFLSENSGWRWVEGLVAIFSGLLGIISFFFLPETYAPVLLSKRAATLSAKTGKVYKSKVELTQGKQSPGTLFKTTLSRPWVLLFAEPIVLLLSIYLSIVYGILYMLFAAMPIVFQEKRGWSEGLGGLSFMGLTIGIVFSTLVTFPMHAAYTKTTIAAKGARVPPEARLPGAMIGAICLPIGLFWFAWTNYPHIHWMASIAAGVPMGFGMVMVFLPVLNYLIDSYTIFAASVLAANVSMRSLFGAAFPLFTKAMYDNLGIHWASSIPAFLAVACMPMPFLFYRYGPAIRARGPFASASDKFMEKLYASGAAGAAAAAAAAAKKKEEESSEAQTDEGLSGGEAETEGVKDTESTDVEVEPKEAKTETQTQTQNESTREAHTETTQNTETIQTTETVVNSGSETDVPNVEAKSQ</sequence>
<dbReference type="EMBL" id="JAPQKH010000012">
    <property type="protein sequence ID" value="KAJ5080939.1"/>
    <property type="molecule type" value="Genomic_DNA"/>
</dbReference>
<dbReference type="GO" id="GO:0022857">
    <property type="term" value="F:transmembrane transporter activity"/>
    <property type="evidence" value="ECO:0007669"/>
    <property type="project" value="InterPro"/>
</dbReference>
<feature type="transmembrane region" description="Helical" evidence="6">
    <location>
        <begin position="373"/>
        <end position="392"/>
    </location>
</feature>
<evidence type="ECO:0000256" key="5">
    <source>
        <dbReference type="SAM" id="MobiDB-lite"/>
    </source>
</evidence>
<dbReference type="CDD" id="cd17323">
    <property type="entry name" value="MFS_Tpo1_MDR_like"/>
    <property type="match status" value="1"/>
</dbReference>
<feature type="transmembrane region" description="Helical" evidence="6">
    <location>
        <begin position="187"/>
        <end position="208"/>
    </location>
</feature>
<feature type="transmembrane region" description="Helical" evidence="6">
    <location>
        <begin position="332"/>
        <end position="352"/>
    </location>
</feature>
<feature type="transmembrane region" description="Helical" evidence="6">
    <location>
        <begin position="153"/>
        <end position="175"/>
    </location>
</feature>
<feature type="compositionally biased region" description="Polar residues" evidence="5">
    <location>
        <begin position="602"/>
        <end position="616"/>
    </location>
</feature>
<evidence type="ECO:0000256" key="4">
    <source>
        <dbReference type="ARBA" id="ARBA00023136"/>
    </source>
</evidence>
<dbReference type="FunFam" id="1.20.1250.20:FF:000011">
    <property type="entry name" value="MFS multidrug transporter, putative"/>
    <property type="match status" value="1"/>
</dbReference>
<organism evidence="8 9">
    <name type="scientific">Penicillium angulare</name>
    <dbReference type="NCBI Taxonomy" id="116970"/>
    <lineage>
        <taxon>Eukaryota</taxon>
        <taxon>Fungi</taxon>
        <taxon>Dikarya</taxon>
        <taxon>Ascomycota</taxon>
        <taxon>Pezizomycotina</taxon>
        <taxon>Eurotiomycetes</taxon>
        <taxon>Eurotiomycetidae</taxon>
        <taxon>Eurotiales</taxon>
        <taxon>Aspergillaceae</taxon>
        <taxon>Penicillium</taxon>
    </lineage>
</organism>
<keyword evidence="3 6" id="KW-1133">Transmembrane helix</keyword>
<evidence type="ECO:0000259" key="7">
    <source>
        <dbReference type="PROSITE" id="PS50850"/>
    </source>
</evidence>
<feature type="domain" description="Major facilitator superfamily (MFS) profile" evidence="7">
    <location>
        <begin position="62"/>
        <end position="495"/>
    </location>
</feature>
<proteinExistence type="predicted"/>
<protein>
    <recommendedName>
        <fullName evidence="7">Major facilitator superfamily (MFS) profile domain-containing protein</fullName>
    </recommendedName>
</protein>
<feature type="transmembrane region" description="Helical" evidence="6">
    <location>
        <begin position="431"/>
        <end position="454"/>
    </location>
</feature>
<dbReference type="PANTHER" id="PTHR23502:SF158">
    <property type="entry name" value="MULTIDRUG TRANSPORTER, PUTATIVE (AFU_ORTHOLOGUE AFUA_3G01890)-RELATED"/>
    <property type="match status" value="1"/>
</dbReference>
<feature type="compositionally biased region" description="Low complexity" evidence="5">
    <location>
        <begin position="585"/>
        <end position="601"/>
    </location>
</feature>
<comment type="caution">
    <text evidence="8">The sequence shown here is derived from an EMBL/GenBank/DDBJ whole genome shotgun (WGS) entry which is preliminary data.</text>
</comment>
<keyword evidence="4 6" id="KW-0472">Membrane</keyword>
<evidence type="ECO:0000256" key="1">
    <source>
        <dbReference type="ARBA" id="ARBA00004141"/>
    </source>
</evidence>
<feature type="transmembrane region" description="Helical" evidence="6">
    <location>
        <begin position="97"/>
        <end position="116"/>
    </location>
</feature>
<dbReference type="OrthoDB" id="446368at2759"/>
<evidence type="ECO:0000313" key="8">
    <source>
        <dbReference type="EMBL" id="KAJ5080939.1"/>
    </source>
</evidence>
<name>A0A9W9JSL1_9EURO</name>
<reference evidence="8" key="1">
    <citation type="submission" date="2022-11" db="EMBL/GenBank/DDBJ databases">
        <authorList>
            <person name="Petersen C."/>
        </authorList>
    </citation>
    <scope>NUCLEOTIDE SEQUENCE</scope>
    <source>
        <strain evidence="8">IBT 30069</strain>
    </source>
</reference>
<comment type="subcellular location">
    <subcellularLocation>
        <location evidence="1">Membrane</location>
        <topology evidence="1">Multi-pass membrane protein</topology>
    </subcellularLocation>
</comment>
<dbReference type="Proteomes" id="UP001149165">
    <property type="component" value="Unassembled WGS sequence"/>
</dbReference>
<evidence type="ECO:0000256" key="6">
    <source>
        <dbReference type="SAM" id="Phobius"/>
    </source>
</evidence>
<feature type="transmembrane region" description="Helical" evidence="6">
    <location>
        <begin position="466"/>
        <end position="486"/>
    </location>
</feature>
<dbReference type="GO" id="GO:0005886">
    <property type="term" value="C:plasma membrane"/>
    <property type="evidence" value="ECO:0007669"/>
    <property type="project" value="TreeGrafter"/>
</dbReference>
<feature type="transmembrane region" description="Helical" evidence="6">
    <location>
        <begin position="398"/>
        <end position="419"/>
    </location>
</feature>
<dbReference type="AlphaFoldDB" id="A0A9W9JSL1"/>
<keyword evidence="2 6" id="KW-0812">Transmembrane</keyword>
<feature type="compositionally biased region" description="Basic and acidic residues" evidence="5">
    <location>
        <begin position="549"/>
        <end position="568"/>
    </location>
</feature>
<accession>A0A9W9JSL1</accession>
<feature type="transmembrane region" description="Helical" evidence="6">
    <location>
        <begin position="285"/>
        <end position="312"/>
    </location>
</feature>
<evidence type="ECO:0000256" key="2">
    <source>
        <dbReference type="ARBA" id="ARBA00022692"/>
    </source>
</evidence>
<dbReference type="PROSITE" id="PS50850">
    <property type="entry name" value="MFS"/>
    <property type="match status" value="1"/>
</dbReference>
<reference evidence="8" key="2">
    <citation type="journal article" date="2023" name="IMA Fungus">
        <title>Comparative genomic study of the Penicillium genus elucidates a diverse pangenome and 15 lateral gene transfer events.</title>
        <authorList>
            <person name="Petersen C."/>
            <person name="Sorensen T."/>
            <person name="Nielsen M.R."/>
            <person name="Sondergaard T.E."/>
            <person name="Sorensen J.L."/>
            <person name="Fitzpatrick D.A."/>
            <person name="Frisvad J.C."/>
            <person name="Nielsen K.L."/>
        </authorList>
    </citation>
    <scope>NUCLEOTIDE SEQUENCE</scope>
    <source>
        <strain evidence="8">IBT 30069</strain>
    </source>
</reference>
<dbReference type="InterPro" id="IPR020846">
    <property type="entry name" value="MFS_dom"/>
</dbReference>
<dbReference type="SUPFAM" id="SSF103473">
    <property type="entry name" value="MFS general substrate transporter"/>
    <property type="match status" value="1"/>
</dbReference>
<keyword evidence="9" id="KW-1185">Reference proteome</keyword>
<dbReference type="Gene3D" id="1.20.1250.20">
    <property type="entry name" value="MFS general substrate transporter like domains"/>
    <property type="match status" value="1"/>
</dbReference>
<feature type="region of interest" description="Disordered" evidence="5">
    <location>
        <begin position="528"/>
        <end position="616"/>
    </location>
</feature>
<dbReference type="PANTHER" id="PTHR23502">
    <property type="entry name" value="MAJOR FACILITATOR SUPERFAMILY"/>
    <property type="match status" value="1"/>
</dbReference>
<feature type="transmembrane region" description="Helical" evidence="6">
    <location>
        <begin position="61"/>
        <end position="85"/>
    </location>
</feature>
<evidence type="ECO:0000313" key="9">
    <source>
        <dbReference type="Proteomes" id="UP001149165"/>
    </source>
</evidence>